<dbReference type="CDD" id="cd00568">
    <property type="entry name" value="TPP_enzymes"/>
    <property type="match status" value="1"/>
</dbReference>
<dbReference type="InterPro" id="IPR029035">
    <property type="entry name" value="DHS-like_NAD/FAD-binding_dom"/>
</dbReference>
<feature type="domain" description="Thiamine pyrophosphate enzyme N-terminal TPP-binding" evidence="7">
    <location>
        <begin position="32"/>
        <end position="147"/>
    </location>
</feature>
<dbReference type="Gene3D" id="3.40.50.970">
    <property type="match status" value="2"/>
</dbReference>
<accession>E1YM71</accession>
<gene>
    <name evidence="8" type="ORF">N47_E47160</name>
</gene>
<dbReference type="InterPro" id="IPR011766">
    <property type="entry name" value="TPP_enzyme_TPP-bd"/>
</dbReference>
<feature type="domain" description="Thiamine pyrophosphate enzyme TPP-binding" evidence="6">
    <location>
        <begin position="447"/>
        <end position="591"/>
    </location>
</feature>
<evidence type="ECO:0000313" key="8">
    <source>
        <dbReference type="EMBL" id="CBX31204.1"/>
    </source>
</evidence>
<evidence type="ECO:0000259" key="5">
    <source>
        <dbReference type="Pfam" id="PF00205"/>
    </source>
</evidence>
<evidence type="ECO:0000259" key="7">
    <source>
        <dbReference type="Pfam" id="PF02776"/>
    </source>
</evidence>
<evidence type="ECO:0000256" key="1">
    <source>
        <dbReference type="ARBA" id="ARBA00001964"/>
    </source>
</evidence>
<evidence type="ECO:0008006" key="9">
    <source>
        <dbReference type="Google" id="ProtNLM"/>
    </source>
</evidence>
<dbReference type="Pfam" id="PF02775">
    <property type="entry name" value="TPP_enzyme_C"/>
    <property type="match status" value="1"/>
</dbReference>
<dbReference type="GO" id="GO:0009099">
    <property type="term" value="P:L-valine biosynthetic process"/>
    <property type="evidence" value="ECO:0007669"/>
    <property type="project" value="TreeGrafter"/>
</dbReference>
<dbReference type="GO" id="GO:0009097">
    <property type="term" value="P:isoleucine biosynthetic process"/>
    <property type="evidence" value="ECO:0007669"/>
    <property type="project" value="TreeGrafter"/>
</dbReference>
<dbReference type="InterPro" id="IPR012000">
    <property type="entry name" value="Thiamin_PyroP_enz_cen_dom"/>
</dbReference>
<dbReference type="GO" id="GO:0003984">
    <property type="term" value="F:acetolactate synthase activity"/>
    <property type="evidence" value="ECO:0007669"/>
    <property type="project" value="TreeGrafter"/>
</dbReference>
<protein>
    <recommendedName>
        <fullName evidence="9">Acetolactate synthase</fullName>
    </recommendedName>
</protein>
<sequence length="604" mass="66111">MGVFAIDKQENPKEYLVTHRIEFNRKGLCDNMTLSDLIVGYLEQFGVEYVFSVPGGPLGALYDALVRSQRRGGPRSILTRHENGSAFMADGYARETGKIGVCCSTTGPGATNLITGVAEAYADHIPLLVITTQTALPDFGRGCFQESSADVTDIMGMFDHCTCYNSLVSHPDQLENKLVAAFTAAFNPPKGPAHLSIPVDILRLASNKPVSFPNLHNLLAEPSATVDSLALDKLGQDLTDVLRQNRNVVILAGHGCGGAAQQLIEFAEHTGANIVSTQRGKSWVNPYHPQYLGVFGFSGHKTARQALADKSVDLILAIGTDLNEWATGGWDPVLMNHKLVHIHNFSSAFTRSPMARMHICGTIRTIFEGLVLRIKTAKQEGKLPASLSGSSQIYNKNISYPPPQIKIMATESCRKEKTDSLIKPQRVFREIIERFPHNTRFLIDNSNSVPWSIHYFFHPHPENYHLSIGFASMGWAIGASVGVALGAPDRPVVCFTGDGCFLMSGQEITVAVQEKLPVVFVVLNDKAYGMIKHGHRLSGSEAVDYSISAVDFCMMARAVGAQAYAIRKPEDFDKIDYKALCKQKGPTLLDIHIDPEEKPPLGMF</sequence>
<dbReference type="GO" id="GO:0000287">
    <property type="term" value="F:magnesium ion binding"/>
    <property type="evidence" value="ECO:0007669"/>
    <property type="project" value="InterPro"/>
</dbReference>
<dbReference type="InterPro" id="IPR029061">
    <property type="entry name" value="THDP-binding"/>
</dbReference>
<name>E1YM71_9BACT</name>
<reference evidence="8" key="1">
    <citation type="journal article" date="2011" name="Environ. Microbiol.">
        <title>Genomic insights into the metabolic potential of the polycyclic aromatic hydrocarbon degrading sulfate-reducing Deltaproteobacterium N47.</title>
        <authorList>
            <person name="Bergmann F."/>
            <person name="Selesi D."/>
            <person name="Weinmaier T."/>
            <person name="Tischler P."/>
            <person name="Rattei T."/>
            <person name="Meckenstock R.U."/>
        </authorList>
    </citation>
    <scope>NUCLEOTIDE SEQUENCE</scope>
</reference>
<dbReference type="EMBL" id="FR695877">
    <property type="protein sequence ID" value="CBX31204.1"/>
    <property type="molecule type" value="Genomic_DNA"/>
</dbReference>
<dbReference type="Gene3D" id="3.40.50.1220">
    <property type="entry name" value="TPP-binding domain"/>
    <property type="match status" value="1"/>
</dbReference>
<dbReference type="CDD" id="cd07035">
    <property type="entry name" value="TPP_PYR_POX_like"/>
    <property type="match status" value="1"/>
</dbReference>
<dbReference type="PANTHER" id="PTHR18968:SF13">
    <property type="entry name" value="ACETOLACTATE SYNTHASE CATALYTIC SUBUNIT, MITOCHONDRIAL"/>
    <property type="match status" value="1"/>
</dbReference>
<feature type="domain" description="Thiamine pyrophosphate enzyme central" evidence="5">
    <location>
        <begin position="237"/>
        <end position="368"/>
    </location>
</feature>
<dbReference type="SUPFAM" id="SSF52467">
    <property type="entry name" value="DHS-like NAD/FAD-binding domain"/>
    <property type="match status" value="1"/>
</dbReference>
<organism evidence="8">
    <name type="scientific">uncultured Desulfobacterium sp</name>
    <dbReference type="NCBI Taxonomy" id="201089"/>
    <lineage>
        <taxon>Bacteria</taxon>
        <taxon>Pseudomonadati</taxon>
        <taxon>Thermodesulfobacteriota</taxon>
        <taxon>Desulfobacteria</taxon>
        <taxon>Desulfobacterales</taxon>
        <taxon>Desulfobacteriaceae</taxon>
        <taxon>Desulfobacterium</taxon>
        <taxon>environmental samples</taxon>
    </lineage>
</organism>
<evidence type="ECO:0000256" key="2">
    <source>
        <dbReference type="ARBA" id="ARBA00007812"/>
    </source>
</evidence>
<dbReference type="GO" id="GO:0030976">
    <property type="term" value="F:thiamine pyrophosphate binding"/>
    <property type="evidence" value="ECO:0007669"/>
    <property type="project" value="InterPro"/>
</dbReference>
<evidence type="ECO:0000256" key="4">
    <source>
        <dbReference type="RuleBase" id="RU362132"/>
    </source>
</evidence>
<dbReference type="InterPro" id="IPR012001">
    <property type="entry name" value="Thiamin_PyroP_enz_TPP-bd_dom"/>
</dbReference>
<evidence type="ECO:0000259" key="6">
    <source>
        <dbReference type="Pfam" id="PF02775"/>
    </source>
</evidence>
<dbReference type="FunFam" id="3.40.50.970:FF:000007">
    <property type="entry name" value="Acetolactate synthase"/>
    <property type="match status" value="1"/>
</dbReference>
<dbReference type="InterPro" id="IPR000399">
    <property type="entry name" value="TPP-bd_CS"/>
</dbReference>
<dbReference type="Pfam" id="PF02776">
    <property type="entry name" value="TPP_enzyme_N"/>
    <property type="match status" value="1"/>
</dbReference>
<dbReference type="Pfam" id="PF00205">
    <property type="entry name" value="TPP_enzyme_M"/>
    <property type="match status" value="1"/>
</dbReference>
<proteinExistence type="inferred from homology"/>
<dbReference type="InterPro" id="IPR045229">
    <property type="entry name" value="TPP_enz"/>
</dbReference>
<dbReference type="PANTHER" id="PTHR18968">
    <property type="entry name" value="THIAMINE PYROPHOSPHATE ENZYMES"/>
    <property type="match status" value="1"/>
</dbReference>
<dbReference type="PROSITE" id="PS00187">
    <property type="entry name" value="TPP_ENZYMES"/>
    <property type="match status" value="1"/>
</dbReference>
<comment type="similarity">
    <text evidence="2 4">Belongs to the TPP enzyme family.</text>
</comment>
<dbReference type="GO" id="GO:0050660">
    <property type="term" value="F:flavin adenine dinucleotide binding"/>
    <property type="evidence" value="ECO:0007669"/>
    <property type="project" value="TreeGrafter"/>
</dbReference>
<dbReference type="AlphaFoldDB" id="E1YM71"/>
<keyword evidence="3 4" id="KW-0786">Thiamine pyrophosphate</keyword>
<dbReference type="GO" id="GO:0005948">
    <property type="term" value="C:acetolactate synthase complex"/>
    <property type="evidence" value="ECO:0007669"/>
    <property type="project" value="TreeGrafter"/>
</dbReference>
<comment type="cofactor">
    <cofactor evidence="1">
        <name>thiamine diphosphate</name>
        <dbReference type="ChEBI" id="CHEBI:58937"/>
    </cofactor>
</comment>
<evidence type="ECO:0000256" key="3">
    <source>
        <dbReference type="ARBA" id="ARBA00023052"/>
    </source>
</evidence>
<dbReference type="SUPFAM" id="SSF52518">
    <property type="entry name" value="Thiamin diphosphate-binding fold (THDP-binding)"/>
    <property type="match status" value="2"/>
</dbReference>